<reference evidence="2" key="1">
    <citation type="submission" date="2020-11" db="EMBL/GenBank/DDBJ databases">
        <title>Adaptations for nitrogen fixation in a non-lichenized fungal sporocarp promotes dispersal by wood-feeding termites.</title>
        <authorList>
            <consortium name="DOE Joint Genome Institute"/>
            <person name="Koch R.A."/>
            <person name="Yoon G."/>
            <person name="Arayal U."/>
            <person name="Lail K."/>
            <person name="Amirebrahimi M."/>
            <person name="Labutti K."/>
            <person name="Lipzen A."/>
            <person name="Riley R."/>
            <person name="Barry K."/>
            <person name="Henrissat B."/>
            <person name="Grigoriev I.V."/>
            <person name="Herr J.R."/>
            <person name="Aime M.C."/>
        </authorList>
    </citation>
    <scope>NUCLEOTIDE SEQUENCE</scope>
    <source>
        <strain evidence="2">MCA 3950</strain>
    </source>
</reference>
<evidence type="ECO:0000313" key="2">
    <source>
        <dbReference type="EMBL" id="KAG7447511.1"/>
    </source>
</evidence>
<comment type="caution">
    <text evidence="2">The sequence shown here is derived from an EMBL/GenBank/DDBJ whole genome shotgun (WGS) entry which is preliminary data.</text>
</comment>
<dbReference type="Proteomes" id="UP000812287">
    <property type="component" value="Unassembled WGS sequence"/>
</dbReference>
<accession>A0A9P7VU53</accession>
<feature type="region of interest" description="Disordered" evidence="1">
    <location>
        <begin position="1"/>
        <end position="28"/>
    </location>
</feature>
<feature type="compositionally biased region" description="Basic residues" evidence="1">
    <location>
        <begin position="1"/>
        <end position="11"/>
    </location>
</feature>
<dbReference type="EMBL" id="MU250531">
    <property type="protein sequence ID" value="KAG7447511.1"/>
    <property type="molecule type" value="Genomic_DNA"/>
</dbReference>
<protein>
    <submittedName>
        <fullName evidence="2">Uncharacterized protein</fullName>
    </submittedName>
</protein>
<dbReference type="GeneID" id="66108243"/>
<organism evidence="2 3">
    <name type="scientific">Guyanagaster necrorhizus</name>
    <dbReference type="NCBI Taxonomy" id="856835"/>
    <lineage>
        <taxon>Eukaryota</taxon>
        <taxon>Fungi</taxon>
        <taxon>Dikarya</taxon>
        <taxon>Basidiomycota</taxon>
        <taxon>Agaricomycotina</taxon>
        <taxon>Agaricomycetes</taxon>
        <taxon>Agaricomycetidae</taxon>
        <taxon>Agaricales</taxon>
        <taxon>Marasmiineae</taxon>
        <taxon>Physalacriaceae</taxon>
        <taxon>Guyanagaster</taxon>
    </lineage>
</organism>
<dbReference type="OrthoDB" id="5370359at2759"/>
<proteinExistence type="predicted"/>
<evidence type="ECO:0000313" key="3">
    <source>
        <dbReference type="Proteomes" id="UP000812287"/>
    </source>
</evidence>
<evidence type="ECO:0000256" key="1">
    <source>
        <dbReference type="SAM" id="MobiDB-lite"/>
    </source>
</evidence>
<keyword evidence="3" id="KW-1185">Reference proteome</keyword>
<dbReference type="AlphaFoldDB" id="A0A9P7VU53"/>
<gene>
    <name evidence="2" type="ORF">BT62DRAFT_930524</name>
</gene>
<name>A0A9P7VU53_9AGAR</name>
<sequence>MSSTTTRKRNPTRLLVPPPRRRGSTLTANKVTAGILTDSKNYPVPEDPEGSCAAFVELAQYAPSLEEEIAGRKPKERTPKQVNAAAEKLKSAARSGIKKQVTWKTSCKTGSSKWMYDGWRLQRRGSRWCHNWLEWPA</sequence>
<dbReference type="RefSeq" id="XP_043041011.1">
    <property type="nucleotide sequence ID" value="XM_043185946.1"/>
</dbReference>